<feature type="binding site" evidence="4">
    <location>
        <position position="51"/>
    </location>
    <ligand>
        <name>1-deoxy-D-xylulose 5-phosphate</name>
        <dbReference type="ChEBI" id="CHEBI:57792"/>
    </ligand>
</feature>
<feature type="binding site" evidence="4">
    <location>
        <begin position="218"/>
        <end position="219"/>
    </location>
    <ligand>
        <name>3-amino-2-oxopropyl phosphate</name>
        <dbReference type="ChEBI" id="CHEBI:57279"/>
    </ligand>
</feature>
<comment type="subcellular location">
    <subcellularLocation>
        <location evidence="4">Cytoplasm</location>
    </subcellularLocation>
</comment>
<comment type="function">
    <text evidence="4">Catalyzes the complicated ring closure reaction between the two acyclic compounds 1-deoxy-D-xylulose-5-phosphate (DXP) and 3-amino-2-oxopropyl phosphate (1-amino-acetone-3-phosphate or AAP) to form pyridoxine 5'-phosphate (PNP) and inorganic phosphate.</text>
</comment>
<dbReference type="Pfam" id="PF03740">
    <property type="entry name" value="PdxJ"/>
    <property type="match status" value="1"/>
</dbReference>
<dbReference type="STRING" id="502025.Hoch_3259"/>
<evidence type="ECO:0000313" key="6">
    <source>
        <dbReference type="EMBL" id="ACY15761.1"/>
    </source>
</evidence>
<accession>D0LTR7</accession>
<dbReference type="HAMAP" id="MF_00279">
    <property type="entry name" value="PdxJ"/>
    <property type="match status" value="1"/>
</dbReference>
<dbReference type="SUPFAM" id="SSF63892">
    <property type="entry name" value="Pyridoxine 5'-phosphate synthase"/>
    <property type="match status" value="1"/>
</dbReference>
<evidence type="ECO:0000256" key="4">
    <source>
        <dbReference type="HAMAP-Rule" id="MF_00279"/>
    </source>
</evidence>
<dbReference type="GO" id="GO:0008615">
    <property type="term" value="P:pyridoxine biosynthetic process"/>
    <property type="evidence" value="ECO:0007669"/>
    <property type="project" value="UniProtKB-UniRule"/>
</dbReference>
<keyword evidence="1 4" id="KW-0963">Cytoplasm</keyword>
<comment type="similarity">
    <text evidence="4">Belongs to the PNP synthase family.</text>
</comment>
<evidence type="ECO:0000256" key="3">
    <source>
        <dbReference type="ARBA" id="ARBA00023096"/>
    </source>
</evidence>
<dbReference type="eggNOG" id="COG0854">
    <property type="taxonomic scope" value="Bacteria"/>
</dbReference>
<dbReference type="InterPro" id="IPR004569">
    <property type="entry name" value="PyrdxlP_synth_PdxJ"/>
</dbReference>
<dbReference type="HOGENOM" id="CLU_074563_1_0_7"/>
<gene>
    <name evidence="4" type="primary">pdxJ</name>
    <name evidence="6" type="ordered locus">Hoch_3259</name>
</gene>
<comment type="subunit">
    <text evidence="4">Homooctamer; tetramer of dimers.</text>
</comment>
<feature type="active site" description="Proton acceptor" evidence="4">
    <location>
        <position position="74"/>
    </location>
</feature>
<reference evidence="6 7" key="1">
    <citation type="journal article" date="2010" name="Stand. Genomic Sci.">
        <title>Complete genome sequence of Haliangium ochraceum type strain (SMP-2).</title>
        <authorList>
            <consortium name="US DOE Joint Genome Institute (JGI-PGF)"/>
            <person name="Ivanova N."/>
            <person name="Daum C."/>
            <person name="Lang E."/>
            <person name="Abt B."/>
            <person name="Kopitz M."/>
            <person name="Saunders E."/>
            <person name="Lapidus A."/>
            <person name="Lucas S."/>
            <person name="Glavina Del Rio T."/>
            <person name="Nolan M."/>
            <person name="Tice H."/>
            <person name="Copeland A."/>
            <person name="Cheng J.F."/>
            <person name="Chen F."/>
            <person name="Bruce D."/>
            <person name="Goodwin L."/>
            <person name="Pitluck S."/>
            <person name="Mavromatis K."/>
            <person name="Pati A."/>
            <person name="Mikhailova N."/>
            <person name="Chen A."/>
            <person name="Palaniappan K."/>
            <person name="Land M."/>
            <person name="Hauser L."/>
            <person name="Chang Y.J."/>
            <person name="Jeffries C.D."/>
            <person name="Detter J.C."/>
            <person name="Brettin T."/>
            <person name="Rohde M."/>
            <person name="Goker M."/>
            <person name="Bristow J."/>
            <person name="Markowitz V."/>
            <person name="Eisen J.A."/>
            <person name="Hugenholtz P."/>
            <person name="Kyrpides N.C."/>
            <person name="Klenk H.P."/>
        </authorList>
    </citation>
    <scope>NUCLEOTIDE SEQUENCE [LARGE SCALE GENOMIC DNA]</scope>
    <source>
        <strain evidence="7">DSM 14365 / CIP 107738 / JCM 11303 / AJ 13395 / SMP-2</strain>
    </source>
</reference>
<evidence type="ECO:0000256" key="2">
    <source>
        <dbReference type="ARBA" id="ARBA00022679"/>
    </source>
</evidence>
<comment type="caution">
    <text evidence="4">Lacks conserved residue(s) required for the propagation of feature annotation.</text>
</comment>
<dbReference type="EC" id="2.6.99.2" evidence="4 5"/>
<dbReference type="NCBIfam" id="NF003626">
    <property type="entry name" value="PRK05265.1-4"/>
    <property type="match status" value="1"/>
</dbReference>
<protein>
    <recommendedName>
        <fullName evidence="4 5">Pyridoxine 5'-phosphate synthase</fullName>
        <shortName evidence="4">PNP synthase</shortName>
        <ecNumber evidence="4 5">2.6.99.2</ecNumber>
    </recommendedName>
</protein>
<keyword evidence="3 4" id="KW-0664">Pyridoxine biosynthesis</keyword>
<dbReference type="RefSeq" id="WP_012828361.1">
    <property type="nucleotide sequence ID" value="NC_013440.1"/>
</dbReference>
<dbReference type="KEGG" id="hoh:Hoch_3259"/>
<dbReference type="EMBL" id="CP001804">
    <property type="protein sequence ID" value="ACY15761.1"/>
    <property type="molecule type" value="Genomic_DNA"/>
</dbReference>
<evidence type="ECO:0000256" key="5">
    <source>
        <dbReference type="NCBIfam" id="TIGR00559"/>
    </source>
</evidence>
<feature type="binding site" evidence="4">
    <location>
        <position position="8"/>
    </location>
    <ligand>
        <name>3-amino-2-oxopropyl phosphate</name>
        <dbReference type="ChEBI" id="CHEBI:57279"/>
    </ligand>
</feature>
<dbReference type="InterPro" id="IPR036130">
    <property type="entry name" value="Pyridoxine-5'_phos_synth"/>
</dbReference>
<dbReference type="UniPathway" id="UPA00244">
    <property type="reaction ID" value="UER00313"/>
</dbReference>
<dbReference type="GO" id="GO:0005829">
    <property type="term" value="C:cytosol"/>
    <property type="evidence" value="ECO:0007669"/>
    <property type="project" value="TreeGrafter"/>
</dbReference>
<feature type="binding site" evidence="4">
    <location>
        <position position="104"/>
    </location>
    <ligand>
        <name>1-deoxy-D-xylulose 5-phosphate</name>
        <dbReference type="ChEBI" id="CHEBI:57792"/>
    </ligand>
</feature>
<dbReference type="GO" id="GO:0033856">
    <property type="term" value="F:pyridoxine 5'-phosphate synthase activity"/>
    <property type="evidence" value="ECO:0007669"/>
    <property type="project" value="UniProtKB-UniRule"/>
</dbReference>
<proteinExistence type="inferred from homology"/>
<organism evidence="6 7">
    <name type="scientific">Haliangium ochraceum (strain DSM 14365 / JCM 11303 / SMP-2)</name>
    <dbReference type="NCBI Taxonomy" id="502025"/>
    <lineage>
        <taxon>Bacteria</taxon>
        <taxon>Pseudomonadati</taxon>
        <taxon>Myxococcota</taxon>
        <taxon>Polyangia</taxon>
        <taxon>Haliangiales</taxon>
        <taxon>Kofleriaceae</taxon>
        <taxon>Haliangium</taxon>
    </lineage>
</organism>
<comment type="pathway">
    <text evidence="4">Cofactor biosynthesis; pyridoxine 5'-phosphate biosynthesis; pyridoxine 5'-phosphate from D-erythrose 4-phosphate: step 5/5.</text>
</comment>
<sequence length="255" mass="27348">MAINLSVNLNKVALLRNSRGADNPCPVRAAEACIAAGAPGLTLHWREDERHTREGDVRALRKLADERGVEFNLEGDARPAIVAIALELRVTQFTLVPVTPGEITSDHGWDLPREHDTLAPILERCRAAGVRTSIFMDPVAENMAAAARTGVDRVEIYTEPYAAAFGTATQDQALAQTAAAVAAARARGLGVNAGHDLDLYNLPLLARAAPGIDEVSIGHALIADALYWGLERTVRAYLDAARGVDIAEPPQTRPR</sequence>
<name>D0LTR7_HALO1</name>
<evidence type="ECO:0000256" key="1">
    <source>
        <dbReference type="ARBA" id="ARBA00022490"/>
    </source>
</evidence>
<feature type="active site" description="Proton acceptor" evidence="4">
    <location>
        <position position="44"/>
    </location>
</feature>
<dbReference type="Gene3D" id="3.20.20.70">
    <property type="entry name" value="Aldolase class I"/>
    <property type="match status" value="1"/>
</dbReference>
<feature type="binding site" evidence="4">
    <location>
        <position position="19"/>
    </location>
    <ligand>
        <name>3-amino-2-oxopropyl phosphate</name>
        <dbReference type="ChEBI" id="CHEBI:57279"/>
    </ligand>
</feature>
<keyword evidence="2 4" id="KW-0808">Transferase</keyword>
<feature type="binding site" evidence="4">
    <location>
        <position position="196"/>
    </location>
    <ligand>
        <name>3-amino-2-oxopropyl phosphate</name>
        <dbReference type="ChEBI" id="CHEBI:57279"/>
    </ligand>
</feature>
<dbReference type="NCBIfam" id="TIGR00559">
    <property type="entry name" value="pdxJ"/>
    <property type="match status" value="1"/>
</dbReference>
<keyword evidence="7" id="KW-1185">Reference proteome</keyword>
<dbReference type="PANTHER" id="PTHR30456">
    <property type="entry name" value="PYRIDOXINE 5'-PHOSPHATE SYNTHASE"/>
    <property type="match status" value="1"/>
</dbReference>
<dbReference type="InterPro" id="IPR013785">
    <property type="entry name" value="Aldolase_TIM"/>
</dbReference>
<feature type="active site" description="Proton donor" evidence="4">
    <location>
        <position position="195"/>
    </location>
</feature>
<feature type="binding site" evidence="4">
    <location>
        <position position="46"/>
    </location>
    <ligand>
        <name>1-deoxy-D-xylulose 5-phosphate</name>
        <dbReference type="ChEBI" id="CHEBI:57792"/>
    </ligand>
</feature>
<feature type="site" description="Transition state stabilizer" evidence="4">
    <location>
        <position position="155"/>
    </location>
</feature>
<evidence type="ECO:0000313" key="7">
    <source>
        <dbReference type="Proteomes" id="UP000001880"/>
    </source>
</evidence>
<comment type="catalytic activity">
    <reaction evidence="4">
        <text>3-amino-2-oxopropyl phosphate + 1-deoxy-D-xylulose 5-phosphate = pyridoxine 5'-phosphate + phosphate + 2 H2O + H(+)</text>
        <dbReference type="Rhea" id="RHEA:15265"/>
        <dbReference type="ChEBI" id="CHEBI:15377"/>
        <dbReference type="ChEBI" id="CHEBI:15378"/>
        <dbReference type="ChEBI" id="CHEBI:43474"/>
        <dbReference type="ChEBI" id="CHEBI:57279"/>
        <dbReference type="ChEBI" id="CHEBI:57792"/>
        <dbReference type="ChEBI" id="CHEBI:58589"/>
        <dbReference type="EC" id="2.6.99.2"/>
    </reaction>
</comment>
<dbReference type="AlphaFoldDB" id="D0LTR7"/>
<dbReference type="OrthoDB" id="9806590at2"/>
<dbReference type="PANTHER" id="PTHR30456:SF0">
    <property type="entry name" value="PYRIDOXINE 5'-PHOSPHATE SYNTHASE"/>
    <property type="match status" value="1"/>
</dbReference>
<dbReference type="Proteomes" id="UP000001880">
    <property type="component" value="Chromosome"/>
</dbReference>